<dbReference type="KEGG" id="atw:C0099_14465"/>
<feature type="compositionally biased region" description="Basic residues" evidence="3">
    <location>
        <begin position="10"/>
        <end position="20"/>
    </location>
</feature>
<dbReference type="EMBL" id="CP025682">
    <property type="protein sequence ID" value="AUN96035.1"/>
    <property type="molecule type" value="Genomic_DNA"/>
</dbReference>
<dbReference type="InterPro" id="IPR001647">
    <property type="entry name" value="HTH_TetR"/>
</dbReference>
<dbReference type="PANTHER" id="PTHR30328:SF54">
    <property type="entry name" value="HTH-TYPE TRANSCRIPTIONAL REPRESSOR SCO4008"/>
    <property type="match status" value="1"/>
</dbReference>
<keyword evidence="1 2" id="KW-0238">DNA-binding</keyword>
<dbReference type="Proteomes" id="UP000242205">
    <property type="component" value="Chromosome"/>
</dbReference>
<dbReference type="InterPro" id="IPR009057">
    <property type="entry name" value="Homeodomain-like_sf"/>
</dbReference>
<reference evidence="5 6" key="1">
    <citation type="submission" date="2018-01" db="EMBL/GenBank/DDBJ databases">
        <authorList>
            <person name="Fu G.-Y."/>
        </authorList>
    </citation>
    <scope>NUCLEOTIDE SEQUENCE [LARGE SCALE GENOMIC DNA]</scope>
    <source>
        <strain evidence="5 6">SY39</strain>
    </source>
</reference>
<dbReference type="PANTHER" id="PTHR30328">
    <property type="entry name" value="TRANSCRIPTIONAL REPRESSOR"/>
    <property type="match status" value="1"/>
</dbReference>
<proteinExistence type="predicted"/>
<dbReference type="OrthoDB" id="2356263at2"/>
<evidence type="ECO:0000313" key="5">
    <source>
        <dbReference type="EMBL" id="AUN96035.1"/>
    </source>
</evidence>
<dbReference type="PROSITE" id="PS50977">
    <property type="entry name" value="HTH_TETR_2"/>
    <property type="match status" value="1"/>
</dbReference>
<evidence type="ECO:0000256" key="3">
    <source>
        <dbReference type="SAM" id="MobiDB-lite"/>
    </source>
</evidence>
<dbReference type="Pfam" id="PF17938">
    <property type="entry name" value="TetR_C_29"/>
    <property type="match status" value="1"/>
</dbReference>
<evidence type="ECO:0000256" key="1">
    <source>
        <dbReference type="ARBA" id="ARBA00023125"/>
    </source>
</evidence>
<dbReference type="InterPro" id="IPR041474">
    <property type="entry name" value="NicS_C"/>
</dbReference>
<dbReference type="Pfam" id="PF00440">
    <property type="entry name" value="TetR_N"/>
    <property type="match status" value="1"/>
</dbReference>
<evidence type="ECO:0000313" key="6">
    <source>
        <dbReference type="Proteomes" id="UP000242205"/>
    </source>
</evidence>
<dbReference type="SUPFAM" id="SSF46689">
    <property type="entry name" value="Homeodomain-like"/>
    <property type="match status" value="1"/>
</dbReference>
<accession>A0A2I6S9W3</accession>
<dbReference type="PRINTS" id="PR00455">
    <property type="entry name" value="HTHTETR"/>
</dbReference>
<dbReference type="InterPro" id="IPR036271">
    <property type="entry name" value="Tet_transcr_reg_TetR-rel_C_sf"/>
</dbReference>
<dbReference type="GO" id="GO:0003677">
    <property type="term" value="F:DNA binding"/>
    <property type="evidence" value="ECO:0007669"/>
    <property type="project" value="UniProtKB-UniRule"/>
</dbReference>
<sequence length="229" mass="25850">MTETASPPKTTRRSAPRPRRNAGETRERLLQAATAEFCERGYDGARMERIVRAAGCNIRMAYHYFGDKEGLYLTVLEHIYEDLRSKERELNLTHLEPVAGMRALVEFTFDHMADHPEFIALVRNENMLGGRMLKKSGKVAQQTTPLVGMIRDTLVRGERAGLFRAGVDPLQLYVSILSLSLTHISNRYTLSTIFEKDLADPAWLAERRHHAVEVILAYLQSKPAVQAAG</sequence>
<dbReference type="Gene3D" id="1.10.357.10">
    <property type="entry name" value="Tetracycline Repressor, domain 2"/>
    <property type="match status" value="1"/>
</dbReference>
<dbReference type="AlphaFoldDB" id="A0A2I6S9W3"/>
<evidence type="ECO:0000259" key="4">
    <source>
        <dbReference type="PROSITE" id="PS50977"/>
    </source>
</evidence>
<gene>
    <name evidence="5" type="ORF">C0099_14465</name>
</gene>
<evidence type="ECO:0000256" key="2">
    <source>
        <dbReference type="PROSITE-ProRule" id="PRU00335"/>
    </source>
</evidence>
<organism evidence="5 6">
    <name type="scientific">Pseudazoarcus pumilus</name>
    <dbReference type="NCBI Taxonomy" id="2067960"/>
    <lineage>
        <taxon>Bacteria</taxon>
        <taxon>Pseudomonadati</taxon>
        <taxon>Pseudomonadota</taxon>
        <taxon>Betaproteobacteria</taxon>
        <taxon>Rhodocyclales</taxon>
        <taxon>Zoogloeaceae</taxon>
        <taxon>Pseudazoarcus</taxon>
    </lineage>
</organism>
<dbReference type="RefSeq" id="WP_102248079.1">
    <property type="nucleotide sequence ID" value="NZ_CP025682.1"/>
</dbReference>
<feature type="DNA-binding region" description="H-T-H motif" evidence="2">
    <location>
        <begin position="46"/>
        <end position="65"/>
    </location>
</feature>
<name>A0A2I6S9W3_9RHOO</name>
<dbReference type="InterPro" id="IPR050109">
    <property type="entry name" value="HTH-type_TetR-like_transc_reg"/>
</dbReference>
<protein>
    <submittedName>
        <fullName evidence="5">TetR family transcriptional regulator</fullName>
    </submittedName>
</protein>
<feature type="region of interest" description="Disordered" evidence="3">
    <location>
        <begin position="1"/>
        <end position="26"/>
    </location>
</feature>
<feature type="domain" description="HTH tetR-type" evidence="4">
    <location>
        <begin position="23"/>
        <end position="83"/>
    </location>
</feature>
<keyword evidence="6" id="KW-1185">Reference proteome</keyword>
<dbReference type="SUPFAM" id="SSF48498">
    <property type="entry name" value="Tetracyclin repressor-like, C-terminal domain"/>
    <property type="match status" value="1"/>
</dbReference>